<organism evidence="1 2">
    <name type="scientific">Neobacillus cucumis</name>
    <dbReference type="NCBI Taxonomy" id="1740721"/>
    <lineage>
        <taxon>Bacteria</taxon>
        <taxon>Bacillati</taxon>
        <taxon>Bacillota</taxon>
        <taxon>Bacilli</taxon>
        <taxon>Bacillales</taxon>
        <taxon>Bacillaceae</taxon>
        <taxon>Neobacillus</taxon>
    </lineage>
</organism>
<gene>
    <name evidence="1" type="ORF">CVD27_24585</name>
</gene>
<dbReference type="EMBL" id="PGVE01000091">
    <property type="protein sequence ID" value="PLS01610.1"/>
    <property type="molecule type" value="Genomic_DNA"/>
</dbReference>
<protein>
    <submittedName>
        <fullName evidence="1">Cold-shock protein</fullName>
    </submittedName>
</protein>
<name>A0A2N5H7Y9_9BACI</name>
<dbReference type="Proteomes" id="UP000234950">
    <property type="component" value="Unassembled WGS sequence"/>
</dbReference>
<dbReference type="OrthoDB" id="1955171at2"/>
<proteinExistence type="predicted"/>
<dbReference type="AlphaFoldDB" id="A0A2N5H7Y9"/>
<sequence>MVLAFGRKNEEEIKLEETKIWVCSSETCNCWVRDNFKSSDLPLCPICKSEMRQTTKELQVIHNHSKNFM</sequence>
<evidence type="ECO:0000313" key="1">
    <source>
        <dbReference type="EMBL" id="PLS01610.1"/>
    </source>
</evidence>
<dbReference type="InterPro" id="IPR025916">
    <property type="entry name" value="YdjO"/>
</dbReference>
<reference evidence="1 2" key="1">
    <citation type="submission" date="2017-11" db="EMBL/GenBank/DDBJ databases">
        <title>Comparitive Functional Genomics of Dry Heat Resistant strains isolated from the Viking Spacecraft.</title>
        <authorList>
            <person name="Seuylemezian A."/>
            <person name="Cooper K."/>
            <person name="Vaishampayan P."/>
        </authorList>
    </citation>
    <scope>NUCLEOTIDE SEQUENCE [LARGE SCALE GENOMIC DNA]</scope>
    <source>
        <strain evidence="1 2">V32-6</strain>
    </source>
</reference>
<evidence type="ECO:0000313" key="2">
    <source>
        <dbReference type="Proteomes" id="UP000234950"/>
    </source>
</evidence>
<keyword evidence="2" id="KW-1185">Reference proteome</keyword>
<accession>A0A2N5H7Y9</accession>
<dbReference type="Pfam" id="PF14169">
    <property type="entry name" value="YdjO"/>
    <property type="match status" value="1"/>
</dbReference>
<comment type="caution">
    <text evidence="1">The sequence shown here is derived from an EMBL/GenBank/DDBJ whole genome shotgun (WGS) entry which is preliminary data.</text>
</comment>